<feature type="chain" id="PRO_5020871248" evidence="1">
    <location>
        <begin position="16"/>
        <end position="118"/>
    </location>
</feature>
<sequence>MTLRLLQVLVPPGAAILLSQDVDACGKRQDRKLQLLRNLWFVYVQSEPRPKGFISEYSSTDPLRPLSSATCTMSTPQVCMSARRPRSHYEQVAFKGSEHGRILNENLLLYCQHAYIPL</sequence>
<dbReference type="AlphaFoldDB" id="A0A4Q9MQD8"/>
<proteinExistence type="predicted"/>
<protein>
    <submittedName>
        <fullName evidence="2">Uncharacterized protein</fullName>
    </submittedName>
</protein>
<dbReference type="Proteomes" id="UP000292957">
    <property type="component" value="Unassembled WGS sequence"/>
</dbReference>
<feature type="signal peptide" evidence="1">
    <location>
        <begin position="1"/>
        <end position="15"/>
    </location>
</feature>
<reference evidence="2" key="1">
    <citation type="submission" date="2019-01" db="EMBL/GenBank/DDBJ databases">
        <title>Draft genome sequences of three monokaryotic isolates of the white-rot basidiomycete fungus Dichomitus squalens.</title>
        <authorList>
            <consortium name="DOE Joint Genome Institute"/>
            <person name="Lopez S.C."/>
            <person name="Andreopoulos B."/>
            <person name="Pangilinan J."/>
            <person name="Lipzen A."/>
            <person name="Riley R."/>
            <person name="Ahrendt S."/>
            <person name="Ng V."/>
            <person name="Barry K."/>
            <person name="Daum C."/>
            <person name="Grigoriev I.V."/>
            <person name="Hilden K.S."/>
            <person name="Makela M.R."/>
            <person name="de Vries R.P."/>
        </authorList>
    </citation>
    <scope>NUCLEOTIDE SEQUENCE [LARGE SCALE GENOMIC DNA]</scope>
    <source>
        <strain evidence="2">OM18370.1</strain>
    </source>
</reference>
<evidence type="ECO:0000256" key="1">
    <source>
        <dbReference type="SAM" id="SignalP"/>
    </source>
</evidence>
<dbReference type="EMBL" id="ML143411">
    <property type="protein sequence ID" value="TBU29745.1"/>
    <property type="molecule type" value="Genomic_DNA"/>
</dbReference>
<evidence type="ECO:0000313" key="2">
    <source>
        <dbReference type="EMBL" id="TBU29745.1"/>
    </source>
</evidence>
<name>A0A4Q9MQD8_9APHY</name>
<keyword evidence="1" id="KW-0732">Signal</keyword>
<gene>
    <name evidence="2" type="ORF">BD311DRAFT_756203</name>
</gene>
<accession>A0A4Q9MQD8</accession>
<organism evidence="2">
    <name type="scientific">Dichomitus squalens</name>
    <dbReference type="NCBI Taxonomy" id="114155"/>
    <lineage>
        <taxon>Eukaryota</taxon>
        <taxon>Fungi</taxon>
        <taxon>Dikarya</taxon>
        <taxon>Basidiomycota</taxon>
        <taxon>Agaricomycotina</taxon>
        <taxon>Agaricomycetes</taxon>
        <taxon>Polyporales</taxon>
        <taxon>Polyporaceae</taxon>
        <taxon>Dichomitus</taxon>
    </lineage>
</organism>
<feature type="non-terminal residue" evidence="2">
    <location>
        <position position="118"/>
    </location>
</feature>